<feature type="compositionally biased region" description="Basic and acidic residues" evidence="2">
    <location>
        <begin position="1099"/>
        <end position="1112"/>
    </location>
</feature>
<dbReference type="KEGG" id="pbor:BSF38_02069"/>
<keyword evidence="3" id="KW-0472">Membrane</keyword>
<feature type="region of interest" description="Disordered" evidence="2">
    <location>
        <begin position="1"/>
        <end position="20"/>
    </location>
</feature>
<dbReference type="EMBL" id="CP019082">
    <property type="protein sequence ID" value="APW60594.1"/>
    <property type="molecule type" value="Genomic_DNA"/>
</dbReference>
<keyword evidence="3" id="KW-0812">Transmembrane</keyword>
<sequence>MTQPDASSPVPKRGRETDVLADSTVAAASADLETTESVDVEPEPEPWTPERVSEWNAYYDWYVMGAALLLAFVVTASRTNYSPLWANLKQGQYILNQSSPAPADVFSYTEEGQRWVNIPWLFQVSHAAIYKLAYDLVPTDPNDPTANRASAEQIATGTLVGLTALARLATALALLKIRRKGPGLWWTAVCTALALGAMVGPLGVVLGGIAQPGVVGPSTWGLLLLAIEMLLLYRAFGEGRQGALYGLIPVFLIWANVDESFLLGLLILGAAVVGRILDGGAAATLIEPPARSTAVDEGDAPRKRVPITPMAGVVAMLLCAAVCLANPSIYKIYLATIEPLFHLFDKGGPPPTADQLSYFGPTIRTQFPDSWYLLTLYYLITVAAGLATFLLNSARFSWSRFLPYVVAAVGWGIYMRLSAEFAVVLAAVAAINGQEWYQSRFGVRGKLGNGWAAWSTGGRLVTLAGLFYFVSIAITGYGKSPGEPRFGFGFDPNDFSFEAAEYLASRDDVTGNVFNWTLAQGDALIWKAGPARKTFVDNRRNLFPTDLMAEHHILMNALRDDDPDVWKPAFDKYNITAVMIDSSKARNTYRKLMQSPYWIPFYDDGRVVMFGRSDAPEPDLTAFKANRLEPDLRAYKVVSPLPSADRPPTPVNWIDDVFQSRALTAPQARIDAALRWLEGAAPILDQATMPDPARCLLAIREARTALARNPDDTTAYRVLARAYRLLTLQETALLAGIPLTPENQDQISRLVVNSEVLGTRMRQRITALNYAIQTTPPPKTEPARRELLSVHFELVDVFLQLGYLDLAQERLQAALDLAKPGDLTDEGRLQYQRQLDQLDQRVNQIKDALSELQIERQAGPIEKGRFAVSQGAPGLAIIEFEEADRSSMSPAIVKPQLVDLYCSTGQPDRALEQLSSGVAEDPNLGEPGTSTFRQGQVYLLLGNYVSAASLWQERAIPRLRLDRSMKALGTGQKLTRGDVLGVANDALSLPGMIRRQAAWEYELAQCLLESGEPTRAAEHYTNTLTLTPDLVVRPIVAYYLEKLGKPVPPSTKEKEAQAAAAATDKPAAPAAPTDKPSEPAPAAEKPSAPAPAPKPAADAPKEQPKEAAAKKD</sequence>
<proteinExistence type="predicted"/>
<reference evidence="5" key="1">
    <citation type="submission" date="2016-12" db="EMBL/GenBank/DDBJ databases">
        <title>Comparative genomics of four Isosphaeraceae planctomycetes: a common pool of plasmids and glycoside hydrolase genes.</title>
        <authorList>
            <person name="Ivanova A."/>
        </authorList>
    </citation>
    <scope>NUCLEOTIDE SEQUENCE [LARGE SCALE GENOMIC DNA]</scope>
    <source>
        <strain evidence="5">PX4</strain>
    </source>
</reference>
<dbReference type="InterPro" id="IPR011990">
    <property type="entry name" value="TPR-like_helical_dom_sf"/>
</dbReference>
<evidence type="ECO:0008006" key="6">
    <source>
        <dbReference type="Google" id="ProtNLM"/>
    </source>
</evidence>
<dbReference type="AlphaFoldDB" id="A0A1U7CNT1"/>
<name>A0A1U7CNT1_9BACT</name>
<feature type="region of interest" description="Disordered" evidence="2">
    <location>
        <begin position="30"/>
        <end position="49"/>
    </location>
</feature>
<evidence type="ECO:0000256" key="1">
    <source>
        <dbReference type="SAM" id="Coils"/>
    </source>
</evidence>
<feature type="region of interest" description="Disordered" evidence="2">
    <location>
        <begin position="1046"/>
        <end position="1112"/>
    </location>
</feature>
<dbReference type="STRING" id="1387353.BSF38_02069"/>
<evidence type="ECO:0000256" key="2">
    <source>
        <dbReference type="SAM" id="MobiDB-lite"/>
    </source>
</evidence>
<feature type="compositionally biased region" description="Low complexity" evidence="2">
    <location>
        <begin position="1057"/>
        <end position="1087"/>
    </location>
</feature>
<organism evidence="4 5">
    <name type="scientific">Paludisphaera borealis</name>
    <dbReference type="NCBI Taxonomy" id="1387353"/>
    <lineage>
        <taxon>Bacteria</taxon>
        <taxon>Pseudomonadati</taxon>
        <taxon>Planctomycetota</taxon>
        <taxon>Planctomycetia</taxon>
        <taxon>Isosphaerales</taxon>
        <taxon>Isosphaeraceae</taxon>
        <taxon>Paludisphaera</taxon>
    </lineage>
</organism>
<gene>
    <name evidence="4" type="ORF">BSF38_02069</name>
</gene>
<dbReference type="Gene3D" id="1.25.40.10">
    <property type="entry name" value="Tetratricopeptide repeat domain"/>
    <property type="match status" value="1"/>
</dbReference>
<keyword evidence="3" id="KW-1133">Transmembrane helix</keyword>
<keyword evidence="5" id="KW-1185">Reference proteome</keyword>
<feature type="transmembrane region" description="Helical" evidence="3">
    <location>
        <begin position="218"/>
        <end position="235"/>
    </location>
</feature>
<accession>A0A1U7CNT1</accession>
<evidence type="ECO:0000313" key="4">
    <source>
        <dbReference type="EMBL" id="APW60594.1"/>
    </source>
</evidence>
<evidence type="ECO:0000256" key="3">
    <source>
        <dbReference type="SAM" id="Phobius"/>
    </source>
</evidence>
<dbReference type="Proteomes" id="UP000186309">
    <property type="component" value="Chromosome"/>
</dbReference>
<feature type="transmembrane region" description="Helical" evidence="3">
    <location>
        <begin position="61"/>
        <end position="81"/>
    </location>
</feature>
<feature type="transmembrane region" description="Helical" evidence="3">
    <location>
        <begin position="307"/>
        <end position="330"/>
    </location>
</feature>
<feature type="transmembrane region" description="Helical" evidence="3">
    <location>
        <begin position="404"/>
        <end position="431"/>
    </location>
</feature>
<feature type="transmembrane region" description="Helical" evidence="3">
    <location>
        <begin position="451"/>
        <end position="477"/>
    </location>
</feature>
<protein>
    <recommendedName>
        <fullName evidence="6">Tetratricopeptide repeat protein</fullName>
    </recommendedName>
</protein>
<feature type="transmembrane region" description="Helical" evidence="3">
    <location>
        <begin position="371"/>
        <end position="392"/>
    </location>
</feature>
<feature type="compositionally biased region" description="Acidic residues" evidence="2">
    <location>
        <begin position="33"/>
        <end position="44"/>
    </location>
</feature>
<feature type="coiled-coil region" evidence="1">
    <location>
        <begin position="828"/>
        <end position="855"/>
    </location>
</feature>
<dbReference type="SUPFAM" id="SSF48452">
    <property type="entry name" value="TPR-like"/>
    <property type="match status" value="1"/>
</dbReference>
<evidence type="ECO:0000313" key="5">
    <source>
        <dbReference type="Proteomes" id="UP000186309"/>
    </source>
</evidence>
<feature type="transmembrane region" description="Helical" evidence="3">
    <location>
        <begin position="184"/>
        <end position="206"/>
    </location>
</feature>
<keyword evidence="1" id="KW-0175">Coiled coil</keyword>